<organism evidence="1 2">
    <name type="scientific">Nezara viridula</name>
    <name type="common">Southern green stink bug</name>
    <name type="synonym">Cimex viridulus</name>
    <dbReference type="NCBI Taxonomy" id="85310"/>
    <lineage>
        <taxon>Eukaryota</taxon>
        <taxon>Metazoa</taxon>
        <taxon>Ecdysozoa</taxon>
        <taxon>Arthropoda</taxon>
        <taxon>Hexapoda</taxon>
        <taxon>Insecta</taxon>
        <taxon>Pterygota</taxon>
        <taxon>Neoptera</taxon>
        <taxon>Paraneoptera</taxon>
        <taxon>Hemiptera</taxon>
        <taxon>Heteroptera</taxon>
        <taxon>Panheteroptera</taxon>
        <taxon>Pentatomomorpha</taxon>
        <taxon>Pentatomoidea</taxon>
        <taxon>Pentatomidae</taxon>
        <taxon>Pentatominae</taxon>
        <taxon>Nezara</taxon>
    </lineage>
</organism>
<name>A0A9P0HEZ0_NEZVI</name>
<reference evidence="1" key="1">
    <citation type="submission" date="2022-01" db="EMBL/GenBank/DDBJ databases">
        <authorList>
            <person name="King R."/>
        </authorList>
    </citation>
    <scope>NUCLEOTIDE SEQUENCE</scope>
</reference>
<dbReference type="AlphaFoldDB" id="A0A9P0HEZ0"/>
<dbReference type="Proteomes" id="UP001152798">
    <property type="component" value="Chromosome 4"/>
</dbReference>
<protein>
    <submittedName>
        <fullName evidence="1">Uncharacterized protein</fullName>
    </submittedName>
</protein>
<proteinExistence type="predicted"/>
<dbReference type="OrthoDB" id="4928at2759"/>
<sequence length="119" mass="13007">MYNIIDGGRQQGSIHVQILFLDAARQSPPPPPPSFLLFIGPLRSDVTELGQGAAPIEAGPAPARLTIPRSTPTPSPLGSIIVEGISRQSIDACKDYFRDDLVKTDWQLMVELKKLFQIL</sequence>
<accession>A0A9P0HEZ0</accession>
<keyword evidence="2" id="KW-1185">Reference proteome</keyword>
<evidence type="ECO:0000313" key="1">
    <source>
        <dbReference type="EMBL" id="CAH1400594.1"/>
    </source>
</evidence>
<dbReference type="Gene3D" id="2.40.30.10">
    <property type="entry name" value="Translation factors"/>
    <property type="match status" value="1"/>
</dbReference>
<gene>
    <name evidence="1" type="ORF">NEZAVI_LOCUS9801</name>
</gene>
<dbReference type="EMBL" id="OV725080">
    <property type="protein sequence ID" value="CAH1400594.1"/>
    <property type="molecule type" value="Genomic_DNA"/>
</dbReference>
<evidence type="ECO:0000313" key="2">
    <source>
        <dbReference type="Proteomes" id="UP001152798"/>
    </source>
</evidence>